<dbReference type="EMBL" id="JABVED010000005">
    <property type="protein sequence ID" value="MBC6447748.1"/>
    <property type="molecule type" value="Genomic_DNA"/>
</dbReference>
<dbReference type="InterPro" id="IPR015422">
    <property type="entry name" value="PyrdxlP-dep_Trfase_small"/>
</dbReference>
<protein>
    <recommendedName>
        <fullName evidence="3">Probable hercynylcysteine sulfoxide lyase</fullName>
        <ecNumber evidence="3">4.4.-.-</ecNumber>
    </recommendedName>
</protein>
<gene>
    <name evidence="3" type="primary">egtE</name>
    <name evidence="6" type="ORF">GPZ80_11250</name>
</gene>
<comment type="similarity">
    <text evidence="3">Belongs to the class-V pyridoxal-phosphate-dependent aminotransferase family. EgtE subfamily.</text>
</comment>
<dbReference type="Pfam" id="PF00266">
    <property type="entry name" value="Aminotran_5"/>
    <property type="match status" value="1"/>
</dbReference>
<evidence type="ECO:0000256" key="3">
    <source>
        <dbReference type="HAMAP-Rule" id="MF_02038"/>
    </source>
</evidence>
<evidence type="ECO:0000256" key="1">
    <source>
        <dbReference type="ARBA" id="ARBA00001933"/>
    </source>
</evidence>
<dbReference type="PROSITE" id="PS00595">
    <property type="entry name" value="AA_TRANSFER_CLASS_5"/>
    <property type="match status" value="1"/>
</dbReference>
<evidence type="ECO:0000313" key="6">
    <source>
        <dbReference type="EMBL" id="MBC6447748.1"/>
    </source>
</evidence>
<dbReference type="RefSeq" id="WP_187220255.1">
    <property type="nucleotide sequence ID" value="NZ_JABVED010000005.1"/>
</dbReference>
<sequence length="404" mass="42940">MVEPADLGTSMIDLNLDLDAARALTPGAANGVFLDSAGASLVPRPIVEEVIAHLRREEEVGGYRAGAERGDDLEAGYGVFADLLGCEPDEIAFTDSSTRSYLAAFDALPLEPGDRLLATEAEYGGNAIPLLRRAQLAGATVEPIPSTADGEVDVAALRGMLDERVKFVSLVHVPTNNGLVNPVEAVVEAAHEVGALVALDACQSIGQLPLSLRGMGVDIISGSGRKWLRGPRGNGVLAVSRAARERLRPRLVDLHSGEWTGAAEFELRDDARVFELWECGVAERLGFISAARYALDLGVDAIAAEVADRAGRLRAGLAEIPGVQLRDQGKRQCGLVTFTVEGMAAAEVRDKLRGQDITVTVSGLPSTRYDMTRRGLSEIVRASPHYFISPDQIDTAVEAVAALR</sequence>
<dbReference type="Gene3D" id="3.90.1150.10">
    <property type="entry name" value="Aspartate Aminotransferase, domain 1"/>
    <property type="match status" value="1"/>
</dbReference>
<comment type="catalytic activity">
    <reaction evidence="3">
        <text>S-(hercyn-2-yl)-L-cysteine S-oxide + AH2 + H(+) = ergothioneine + pyruvate + A + NH4(+)</text>
        <dbReference type="Rhea" id="RHEA:42688"/>
        <dbReference type="ChEBI" id="CHEBI:13193"/>
        <dbReference type="ChEBI" id="CHEBI:15361"/>
        <dbReference type="ChEBI" id="CHEBI:15378"/>
        <dbReference type="ChEBI" id="CHEBI:17499"/>
        <dbReference type="ChEBI" id="CHEBI:28938"/>
        <dbReference type="ChEBI" id="CHEBI:82706"/>
        <dbReference type="ChEBI" id="CHEBI:134344"/>
    </reaction>
</comment>
<dbReference type="InterPro" id="IPR027563">
    <property type="entry name" value="EgtE"/>
</dbReference>
<dbReference type="EC" id="4.4.-.-" evidence="3"/>
<proteinExistence type="inferred from homology"/>
<comment type="pathway">
    <text evidence="3">Amino-acid biosynthesis; ergothioneine biosynthesis.</text>
</comment>
<dbReference type="InterPro" id="IPR000192">
    <property type="entry name" value="Aminotrans_V_dom"/>
</dbReference>
<evidence type="ECO:0000313" key="7">
    <source>
        <dbReference type="Proteomes" id="UP000734823"/>
    </source>
</evidence>
<keyword evidence="3" id="KW-0456">Lyase</keyword>
<dbReference type="Proteomes" id="UP000734823">
    <property type="component" value="Unassembled WGS sequence"/>
</dbReference>
<dbReference type="HAMAP" id="MF_02038">
    <property type="entry name" value="EgtE"/>
    <property type="match status" value="1"/>
</dbReference>
<feature type="modified residue" description="N6-(pyridoxal phosphate)lysine" evidence="3">
    <location>
        <position position="226"/>
    </location>
</feature>
<dbReference type="InterPro" id="IPR015421">
    <property type="entry name" value="PyrdxlP-dep_Trfase_major"/>
</dbReference>
<keyword evidence="7" id="KW-1185">Reference proteome</keyword>
<evidence type="ECO:0000256" key="2">
    <source>
        <dbReference type="ARBA" id="ARBA00022898"/>
    </source>
</evidence>
<organism evidence="6 7">
    <name type="scientific">Actinokineospora xionganensis</name>
    <dbReference type="NCBI Taxonomy" id="2684470"/>
    <lineage>
        <taxon>Bacteria</taxon>
        <taxon>Bacillati</taxon>
        <taxon>Actinomycetota</taxon>
        <taxon>Actinomycetes</taxon>
        <taxon>Pseudonocardiales</taxon>
        <taxon>Pseudonocardiaceae</taxon>
        <taxon>Actinokineospora</taxon>
    </lineage>
</organism>
<comment type="caution">
    <text evidence="6">The sequence shown here is derived from an EMBL/GenBank/DDBJ whole genome shotgun (WGS) entry which is preliminary data.</text>
</comment>
<comment type="cofactor">
    <cofactor evidence="1 3 4">
        <name>pyridoxal 5'-phosphate</name>
        <dbReference type="ChEBI" id="CHEBI:597326"/>
    </cofactor>
</comment>
<evidence type="ECO:0000259" key="5">
    <source>
        <dbReference type="Pfam" id="PF00266"/>
    </source>
</evidence>
<keyword evidence="6" id="KW-0032">Aminotransferase</keyword>
<accession>A0ABR7L4Z4</accession>
<dbReference type="GO" id="GO:0008483">
    <property type="term" value="F:transaminase activity"/>
    <property type="evidence" value="ECO:0007669"/>
    <property type="project" value="UniProtKB-KW"/>
</dbReference>
<dbReference type="InterPro" id="IPR020578">
    <property type="entry name" value="Aminotrans_V_PyrdxlP_BS"/>
</dbReference>
<evidence type="ECO:0000256" key="4">
    <source>
        <dbReference type="RuleBase" id="RU004504"/>
    </source>
</evidence>
<reference evidence="6 7" key="1">
    <citation type="submission" date="2020-06" db="EMBL/GenBank/DDBJ databases">
        <title>Actinokineospora xiongansis sp. nov., isolated from soil of Baiyangdian.</title>
        <authorList>
            <person name="Zhang X."/>
        </authorList>
    </citation>
    <scope>NUCLEOTIDE SEQUENCE [LARGE SCALE GENOMIC DNA]</scope>
    <source>
        <strain evidence="6 7">HBU206404</strain>
    </source>
</reference>
<dbReference type="PANTHER" id="PTHR43586:SF24">
    <property type="entry name" value="BLR4730 PROTEIN"/>
    <property type="match status" value="1"/>
</dbReference>
<dbReference type="SUPFAM" id="SSF53383">
    <property type="entry name" value="PLP-dependent transferases"/>
    <property type="match status" value="1"/>
</dbReference>
<dbReference type="PANTHER" id="PTHR43586">
    <property type="entry name" value="CYSTEINE DESULFURASE"/>
    <property type="match status" value="1"/>
</dbReference>
<dbReference type="InterPro" id="IPR015424">
    <property type="entry name" value="PyrdxlP-dep_Trfase"/>
</dbReference>
<comment type="function">
    <text evidence="3">Probably catalyzes the conversion of hercynylcysteine sulfoxide to ergothioneine.</text>
</comment>
<keyword evidence="6" id="KW-0808">Transferase</keyword>
<feature type="domain" description="Aminotransferase class V" evidence="5">
    <location>
        <begin position="32"/>
        <end position="394"/>
    </location>
</feature>
<dbReference type="Gene3D" id="3.40.640.10">
    <property type="entry name" value="Type I PLP-dependent aspartate aminotransferase-like (Major domain)"/>
    <property type="match status" value="1"/>
</dbReference>
<name>A0ABR7L4Z4_9PSEU</name>
<keyword evidence="2 3" id="KW-0663">Pyridoxal phosphate</keyword>